<proteinExistence type="predicted"/>
<name>A0A1F7L214_9BACT</name>
<gene>
    <name evidence="1" type="ORF">A3K52_05410</name>
</gene>
<dbReference type="Proteomes" id="UP000177050">
    <property type="component" value="Unassembled WGS sequence"/>
</dbReference>
<evidence type="ECO:0000313" key="2">
    <source>
        <dbReference type="Proteomes" id="UP000177050"/>
    </source>
</evidence>
<sequence>MEIKELISKIEAVSQKYAKQYKIKRNPSWFILKLQEEMGELTQSYLMMKGKARSKNKSKREIRSDFEKELADVFCHVLLLAHSNTINIEKAVDEKWLSWYKKIIKKRKSPVRVLKLHQKGLQRR</sequence>
<comment type="caution">
    <text evidence="1">The sequence shown here is derived from an EMBL/GenBank/DDBJ whole genome shotgun (WGS) entry which is preliminary data.</text>
</comment>
<reference evidence="1 2" key="1">
    <citation type="journal article" date="2016" name="Nat. Commun.">
        <title>Thousands of microbial genomes shed light on interconnected biogeochemical processes in an aquifer system.</title>
        <authorList>
            <person name="Anantharaman K."/>
            <person name="Brown C.T."/>
            <person name="Hug L.A."/>
            <person name="Sharon I."/>
            <person name="Castelle C.J."/>
            <person name="Probst A.J."/>
            <person name="Thomas B.C."/>
            <person name="Singh A."/>
            <person name="Wilkins M.J."/>
            <person name="Karaoz U."/>
            <person name="Brodie E.L."/>
            <person name="Williams K.H."/>
            <person name="Hubbard S.S."/>
            <person name="Banfield J.F."/>
        </authorList>
    </citation>
    <scope>NUCLEOTIDE SEQUENCE [LARGE SCALE GENOMIC DNA]</scope>
</reference>
<organism evidence="1 2">
    <name type="scientific">Candidatus Roizmanbacteria bacterium RIFOXYD1_FULL_38_12</name>
    <dbReference type="NCBI Taxonomy" id="1802093"/>
    <lineage>
        <taxon>Bacteria</taxon>
        <taxon>Candidatus Roizmaniibacteriota</taxon>
    </lineage>
</organism>
<accession>A0A1F7L214</accession>
<dbReference type="Gene3D" id="1.10.287.1080">
    <property type="entry name" value="MazG-like"/>
    <property type="match status" value="1"/>
</dbReference>
<dbReference type="AlphaFoldDB" id="A0A1F7L214"/>
<evidence type="ECO:0000313" key="1">
    <source>
        <dbReference type="EMBL" id="OGK74175.1"/>
    </source>
</evidence>
<dbReference type="SUPFAM" id="SSF101386">
    <property type="entry name" value="all-alpha NTP pyrophosphatases"/>
    <property type="match status" value="1"/>
</dbReference>
<protein>
    <submittedName>
        <fullName evidence="1">Uncharacterized protein</fullName>
    </submittedName>
</protein>
<dbReference type="CDD" id="cd11538">
    <property type="entry name" value="NTP-PPase_u1"/>
    <property type="match status" value="1"/>
</dbReference>
<dbReference type="EMBL" id="MGBR01000001">
    <property type="protein sequence ID" value="OGK74175.1"/>
    <property type="molecule type" value="Genomic_DNA"/>
</dbReference>